<proteinExistence type="predicted"/>
<dbReference type="EMBL" id="FMIQ01000082">
    <property type="protein sequence ID" value="SCM54905.1"/>
    <property type="molecule type" value="Genomic_DNA"/>
</dbReference>
<keyword evidence="1" id="KW-0805">Transcription regulation</keyword>
<organism evidence="5 6">
    <name type="scientific">Hafnia alvei</name>
    <dbReference type="NCBI Taxonomy" id="569"/>
    <lineage>
        <taxon>Bacteria</taxon>
        <taxon>Pseudomonadati</taxon>
        <taxon>Pseudomonadota</taxon>
        <taxon>Gammaproteobacteria</taxon>
        <taxon>Enterobacterales</taxon>
        <taxon>Hafniaceae</taxon>
        <taxon>Hafnia</taxon>
    </lineage>
</organism>
<evidence type="ECO:0000256" key="2">
    <source>
        <dbReference type="ARBA" id="ARBA00023125"/>
    </source>
</evidence>
<keyword evidence="3" id="KW-0804">Transcription</keyword>
<dbReference type="InterPro" id="IPR016032">
    <property type="entry name" value="Sig_transdc_resp-reg_C-effctor"/>
</dbReference>
<dbReference type="InterPro" id="IPR036388">
    <property type="entry name" value="WH-like_DNA-bd_sf"/>
</dbReference>
<dbReference type="InterPro" id="IPR006793">
    <property type="entry name" value="FaeA"/>
</dbReference>
<evidence type="ECO:0000256" key="3">
    <source>
        <dbReference type="ARBA" id="ARBA00023163"/>
    </source>
</evidence>
<dbReference type="SUPFAM" id="SSF46894">
    <property type="entry name" value="C-terminal effector domain of the bipartite response regulators"/>
    <property type="match status" value="1"/>
</dbReference>
<dbReference type="PROSITE" id="PS50043">
    <property type="entry name" value="HTH_LUXR_2"/>
    <property type="match status" value="1"/>
</dbReference>
<accession>A0A1C6Z786</accession>
<dbReference type="InterPro" id="IPR000792">
    <property type="entry name" value="Tscrpt_reg_LuxR_C"/>
</dbReference>
<name>A0A1C6Z786_HAFAL</name>
<dbReference type="Pfam" id="PF04703">
    <property type="entry name" value="FaeA"/>
    <property type="match status" value="1"/>
</dbReference>
<dbReference type="Gene3D" id="1.10.10.10">
    <property type="entry name" value="Winged helix-like DNA-binding domain superfamily/Winged helix DNA-binding domain"/>
    <property type="match status" value="2"/>
</dbReference>
<sequence length="342" mass="39588">MMNNELMELQVAFDDDNQVFSEGLWQLLKDIFTQQKSITLNRNYEIPKDLALQLSDIYVSSFNAGEELICRPQMKSRKAKSLLIAVCNGLNEPKVKNLPHCLRGCVFVRRTESIESIRDKIEHQWAILSNKNYVAETDEKMCLSCFPVRLTDVEERVATYFYRGFSLGQIANIRGMHVKTVSAHKRAVMNKLNLASSAELIHIMHHWAPNIAQKESHIMDYRKKKLPVRKKEVSIDSGPHTVRVKERAVQKSAPIKVANQNKKETVFNILMKMCRPSTYTKESWSEALPLSVMEWPKTRDIADECDDSVYVARYWLTLLEKEGRVRRVWARGVRWGVQPFTS</sequence>
<feature type="domain" description="HTH luxR-type" evidence="4">
    <location>
        <begin position="143"/>
        <end position="208"/>
    </location>
</feature>
<evidence type="ECO:0000313" key="5">
    <source>
        <dbReference type="EMBL" id="SCM54905.1"/>
    </source>
</evidence>
<protein>
    <submittedName>
        <fullName evidence="5">FaeA-like protein</fullName>
    </submittedName>
</protein>
<keyword evidence="2" id="KW-0238">DNA-binding</keyword>
<evidence type="ECO:0000259" key="4">
    <source>
        <dbReference type="PROSITE" id="PS50043"/>
    </source>
</evidence>
<reference evidence="5 6" key="1">
    <citation type="submission" date="2016-09" db="EMBL/GenBank/DDBJ databases">
        <authorList>
            <person name="Capua I."/>
            <person name="De Benedictis P."/>
            <person name="Joannis T."/>
            <person name="Lombin L.H."/>
            <person name="Cattoli G."/>
        </authorList>
    </citation>
    <scope>NUCLEOTIDE SEQUENCE [LARGE SCALE GENOMIC DNA]</scope>
    <source>
        <strain evidence="5 6">GB001</strain>
    </source>
</reference>
<evidence type="ECO:0000313" key="6">
    <source>
        <dbReference type="Proteomes" id="UP000094844"/>
    </source>
</evidence>
<dbReference type="Proteomes" id="UP000094844">
    <property type="component" value="Unassembled WGS sequence"/>
</dbReference>
<dbReference type="AlphaFoldDB" id="A0A1C6Z786"/>
<dbReference type="Pfam" id="PF00196">
    <property type="entry name" value="GerE"/>
    <property type="match status" value="1"/>
</dbReference>
<dbReference type="SMART" id="SM00421">
    <property type="entry name" value="HTH_LUXR"/>
    <property type="match status" value="1"/>
</dbReference>
<dbReference type="RefSeq" id="WP_072310492.1">
    <property type="nucleotide sequence ID" value="NZ_FMIQ01000082.1"/>
</dbReference>
<dbReference type="GO" id="GO:0006355">
    <property type="term" value="P:regulation of DNA-templated transcription"/>
    <property type="evidence" value="ECO:0007669"/>
    <property type="project" value="InterPro"/>
</dbReference>
<evidence type="ECO:0000256" key="1">
    <source>
        <dbReference type="ARBA" id="ARBA00023015"/>
    </source>
</evidence>
<gene>
    <name evidence="5" type="ORF">BN1044_04417</name>
</gene>
<dbReference type="GO" id="GO:0003677">
    <property type="term" value="F:DNA binding"/>
    <property type="evidence" value="ECO:0007669"/>
    <property type="project" value="UniProtKB-KW"/>
</dbReference>
<dbReference type="OrthoDB" id="6547505at2"/>